<reference evidence="8" key="1">
    <citation type="submission" date="2020-10" db="EMBL/GenBank/DDBJ databases">
        <authorList>
            <person name="Roach M.J.R."/>
        </authorList>
    </citation>
    <scope>NUCLEOTIDE SEQUENCE</scope>
    <source>
        <strain evidence="8">CBS 1945</strain>
    </source>
</reference>
<evidence type="ECO:0000256" key="2">
    <source>
        <dbReference type="ARBA" id="ARBA00022833"/>
    </source>
</evidence>
<dbReference type="GO" id="GO:0003677">
    <property type="term" value="F:DNA binding"/>
    <property type="evidence" value="ECO:0007669"/>
    <property type="project" value="UniProtKB-KW"/>
</dbReference>
<dbReference type="CDD" id="cd00067">
    <property type="entry name" value="GAL4"/>
    <property type="match status" value="1"/>
</dbReference>
<sequence>MNETFTQENKSPNLIINPNTNLGPKVKVANTWTKGRTTFSYNKRGYVRSPKACVLCHNRKVKCDLSLKDTDPCTNCAILGKPCVLYIRKRRRANRGKSVNSLQNEFSKRKLEKVQCLDNQLSSDKKNTDNSTSFDNSRNKIVRPDYQKEFPRLSSVKLEPDDVLKEEIPTLLEAKFSGSQPSLSSVVKGVINWYQKTGQTRCYELNELDMYTLVRHGCFSIPDEGLAQMFIDNFFDNFNTKFPVVDKVAFKRDYKNLRKPPSLLLLNTIFYVGAMHCNTFQCRAEERLKVKKITEVFFRRAKAIFDMSLEADPVALVQSLLCFSTHQECMIGLGKNDDYWTCVAISVAMQYEYHRGGLKKADKMQKREIKRLWWLLVLKDRLSSLEFGRPLMIDLKNSTVPMLTEMDLQGTGMSSTEIRYTICLATFSRTVGDVIEQQHLMSRLVVEGRSIVPLLKRCDLILIRWLESIPSEFKFEVNDKVTHNFQAATLMFQYYALLMTIHQAEIVRNPNENYPSWAISFQAAQMIMQVLNFMVNSNMLVHYILMIHNALSVSTIIMSSLTYSDEESISNAARRFLVQIFQILKSSVFKWPESYPMLFALEKIHNYMPINLKMIQAILSLKLPGSFSSEGISNVRDPLLTLSGSYDHKYSTENYVDFPSGEEQKRFADIRIDVDKLFTDSVFSDPEISIDDLDASDFGKGSDTKGAHHENPLVILLTNAQNGAVNNISENSQNGIIRQEINLQRIFEGIESTETGSLSTASSSALDSAPVGLFLINKNWKPSFKVITEDVSASHEVHQRQYFDNSFFPNAEGFSLKELCKWDTEGNI</sequence>
<organism evidence="8 9">
    <name type="scientific">Eeniella nana</name>
    <name type="common">Yeast</name>
    <name type="synonym">Brettanomyces nanus</name>
    <dbReference type="NCBI Taxonomy" id="13502"/>
    <lineage>
        <taxon>Eukaryota</taxon>
        <taxon>Fungi</taxon>
        <taxon>Dikarya</taxon>
        <taxon>Ascomycota</taxon>
        <taxon>Saccharomycotina</taxon>
        <taxon>Pichiomycetes</taxon>
        <taxon>Pichiales</taxon>
        <taxon>Pichiaceae</taxon>
        <taxon>Brettanomyces</taxon>
    </lineage>
</organism>
<dbReference type="KEGG" id="bnn:FOA43_003854"/>
<dbReference type="PROSITE" id="PS00463">
    <property type="entry name" value="ZN2_CY6_FUNGAL_1"/>
    <property type="match status" value="1"/>
</dbReference>
<evidence type="ECO:0000313" key="8">
    <source>
        <dbReference type="EMBL" id="QPG76465.1"/>
    </source>
</evidence>
<evidence type="ECO:0000256" key="3">
    <source>
        <dbReference type="ARBA" id="ARBA00023015"/>
    </source>
</evidence>
<dbReference type="InterPro" id="IPR007219">
    <property type="entry name" value="XnlR_reg_dom"/>
</dbReference>
<dbReference type="CDD" id="cd12148">
    <property type="entry name" value="fungal_TF_MHR"/>
    <property type="match status" value="1"/>
</dbReference>
<accession>A0A875S8C8</accession>
<dbReference type="SUPFAM" id="SSF57701">
    <property type="entry name" value="Zn2/Cys6 DNA-binding domain"/>
    <property type="match status" value="1"/>
</dbReference>
<dbReference type="PANTHER" id="PTHR47171:SF3">
    <property type="entry name" value="FARA-RELATED"/>
    <property type="match status" value="1"/>
</dbReference>
<dbReference type="EMBL" id="CP064815">
    <property type="protein sequence ID" value="QPG76465.1"/>
    <property type="molecule type" value="Genomic_DNA"/>
</dbReference>
<gene>
    <name evidence="8" type="ORF">FOA43_003854</name>
</gene>
<evidence type="ECO:0000256" key="5">
    <source>
        <dbReference type="ARBA" id="ARBA00023163"/>
    </source>
</evidence>
<proteinExistence type="predicted"/>
<evidence type="ECO:0000259" key="7">
    <source>
        <dbReference type="PROSITE" id="PS50048"/>
    </source>
</evidence>
<dbReference type="InterPro" id="IPR001138">
    <property type="entry name" value="Zn2Cys6_DnaBD"/>
</dbReference>
<evidence type="ECO:0000256" key="4">
    <source>
        <dbReference type="ARBA" id="ARBA00023125"/>
    </source>
</evidence>
<dbReference type="Proteomes" id="UP000662931">
    <property type="component" value="Chromosome 4"/>
</dbReference>
<dbReference type="RefSeq" id="XP_038780030.1">
    <property type="nucleotide sequence ID" value="XM_038924102.1"/>
</dbReference>
<name>A0A875S8C8_EENNA</name>
<dbReference type="PANTHER" id="PTHR47171">
    <property type="entry name" value="FARA-RELATED"/>
    <property type="match status" value="1"/>
</dbReference>
<keyword evidence="1" id="KW-0479">Metal-binding</keyword>
<dbReference type="GO" id="GO:0006351">
    <property type="term" value="P:DNA-templated transcription"/>
    <property type="evidence" value="ECO:0007669"/>
    <property type="project" value="InterPro"/>
</dbReference>
<dbReference type="PROSITE" id="PS50048">
    <property type="entry name" value="ZN2_CY6_FUNGAL_2"/>
    <property type="match status" value="1"/>
</dbReference>
<dbReference type="OrthoDB" id="5121955at2759"/>
<feature type="domain" description="Zn(2)-C6 fungal-type" evidence="7">
    <location>
        <begin position="52"/>
        <end position="85"/>
    </location>
</feature>
<dbReference type="InterPro" id="IPR036864">
    <property type="entry name" value="Zn2-C6_fun-type_DNA-bd_sf"/>
</dbReference>
<dbReference type="GO" id="GO:0000981">
    <property type="term" value="F:DNA-binding transcription factor activity, RNA polymerase II-specific"/>
    <property type="evidence" value="ECO:0007669"/>
    <property type="project" value="InterPro"/>
</dbReference>
<dbReference type="Gene3D" id="4.10.240.10">
    <property type="entry name" value="Zn(2)-C6 fungal-type DNA-binding domain"/>
    <property type="match status" value="1"/>
</dbReference>
<keyword evidence="9" id="KW-1185">Reference proteome</keyword>
<evidence type="ECO:0000313" key="9">
    <source>
        <dbReference type="Proteomes" id="UP000662931"/>
    </source>
</evidence>
<keyword evidence="5" id="KW-0804">Transcription</keyword>
<dbReference type="SMART" id="SM00066">
    <property type="entry name" value="GAL4"/>
    <property type="match status" value="1"/>
</dbReference>
<dbReference type="Pfam" id="PF04082">
    <property type="entry name" value="Fungal_trans"/>
    <property type="match status" value="1"/>
</dbReference>
<protein>
    <recommendedName>
        <fullName evidence="7">Zn(2)-C6 fungal-type domain-containing protein</fullName>
    </recommendedName>
</protein>
<dbReference type="GeneID" id="62197254"/>
<dbReference type="InterPro" id="IPR052073">
    <property type="entry name" value="Amide_Lactam_Regulators"/>
</dbReference>
<evidence type="ECO:0000256" key="1">
    <source>
        <dbReference type="ARBA" id="ARBA00022723"/>
    </source>
</evidence>
<dbReference type="GO" id="GO:0008270">
    <property type="term" value="F:zinc ion binding"/>
    <property type="evidence" value="ECO:0007669"/>
    <property type="project" value="InterPro"/>
</dbReference>
<dbReference type="AlphaFoldDB" id="A0A875S8C8"/>
<keyword evidence="6" id="KW-0539">Nucleus</keyword>
<evidence type="ECO:0000256" key="6">
    <source>
        <dbReference type="ARBA" id="ARBA00023242"/>
    </source>
</evidence>
<dbReference type="Pfam" id="PF00172">
    <property type="entry name" value="Zn_clus"/>
    <property type="match status" value="1"/>
</dbReference>
<keyword evidence="4" id="KW-0238">DNA-binding</keyword>
<keyword evidence="2" id="KW-0862">Zinc</keyword>
<keyword evidence="3" id="KW-0805">Transcription regulation</keyword>